<dbReference type="Gene3D" id="2.60.40.3110">
    <property type="match status" value="1"/>
</dbReference>
<dbReference type="Gene3D" id="2.60.40.2610">
    <property type="entry name" value="Outer membrane usher protein FimD, plug domain"/>
    <property type="match status" value="1"/>
</dbReference>
<name>A0A822WPE5_9ENTR</name>
<dbReference type="GO" id="GO:0015473">
    <property type="term" value="F:fimbrial usher porin activity"/>
    <property type="evidence" value="ECO:0007669"/>
    <property type="project" value="InterPro"/>
</dbReference>
<keyword evidence="7" id="KW-0732">Signal</keyword>
<keyword evidence="3" id="KW-0813">Transport</keyword>
<dbReference type="Gene3D" id="3.10.20.410">
    <property type="match status" value="1"/>
</dbReference>
<dbReference type="GO" id="GO:0009279">
    <property type="term" value="C:cell outer membrane"/>
    <property type="evidence" value="ECO:0007669"/>
    <property type="project" value="UniProtKB-SubCell"/>
</dbReference>
<accession>A0A822WPE5</accession>
<evidence type="ECO:0000259" key="11">
    <source>
        <dbReference type="Pfam" id="PF13954"/>
    </source>
</evidence>
<evidence type="ECO:0000259" key="10">
    <source>
        <dbReference type="Pfam" id="PF13953"/>
    </source>
</evidence>
<evidence type="ECO:0000256" key="9">
    <source>
        <dbReference type="ARBA" id="ARBA00023237"/>
    </source>
</evidence>
<comment type="similarity">
    <text evidence="2">Belongs to the fimbrial export usher family.</text>
</comment>
<dbReference type="Proteomes" id="UP000076063">
    <property type="component" value="Unassembled WGS sequence"/>
</dbReference>
<dbReference type="InterPro" id="IPR000015">
    <property type="entry name" value="Fimb_usher"/>
</dbReference>
<dbReference type="GO" id="GO:0009297">
    <property type="term" value="P:pilus assembly"/>
    <property type="evidence" value="ECO:0007669"/>
    <property type="project" value="InterPro"/>
</dbReference>
<evidence type="ECO:0000313" key="13">
    <source>
        <dbReference type="Proteomes" id="UP000076063"/>
    </source>
</evidence>
<gene>
    <name evidence="12" type="primary">fimD_4</name>
    <name evidence="12" type="ORF">SAMEA2273372_01630</name>
</gene>
<dbReference type="SUPFAM" id="SSF141729">
    <property type="entry name" value="FimD N-terminal domain-like"/>
    <property type="match status" value="1"/>
</dbReference>
<dbReference type="InterPro" id="IPR042186">
    <property type="entry name" value="FimD_plug_dom"/>
</dbReference>
<evidence type="ECO:0000256" key="7">
    <source>
        <dbReference type="ARBA" id="ARBA00022729"/>
    </source>
</evidence>
<dbReference type="Pfam" id="PF13954">
    <property type="entry name" value="PapC_N"/>
    <property type="match status" value="1"/>
</dbReference>
<protein>
    <submittedName>
        <fullName evidence="12">Fimbrial biogenesis outer membrane usher protein</fullName>
    </submittedName>
</protein>
<dbReference type="PANTHER" id="PTHR30451">
    <property type="entry name" value="OUTER MEMBRANE USHER PROTEIN"/>
    <property type="match status" value="1"/>
</dbReference>
<keyword evidence="8" id="KW-0472">Membrane</keyword>
<dbReference type="Pfam" id="PF00577">
    <property type="entry name" value="Usher"/>
    <property type="match status" value="1"/>
</dbReference>
<evidence type="ECO:0000256" key="6">
    <source>
        <dbReference type="ARBA" id="ARBA00022692"/>
    </source>
</evidence>
<proteinExistence type="inferred from homology"/>
<keyword evidence="9" id="KW-0998">Cell outer membrane</keyword>
<dbReference type="InterPro" id="IPR037224">
    <property type="entry name" value="PapC_N_sf"/>
</dbReference>
<dbReference type="InterPro" id="IPR043142">
    <property type="entry name" value="PapC-like_C_sf"/>
</dbReference>
<dbReference type="Pfam" id="PF13953">
    <property type="entry name" value="PapC_C"/>
    <property type="match status" value="1"/>
</dbReference>
<keyword evidence="6" id="KW-0812">Transmembrane</keyword>
<evidence type="ECO:0000256" key="4">
    <source>
        <dbReference type="ARBA" id="ARBA00022452"/>
    </source>
</evidence>
<dbReference type="InterPro" id="IPR025949">
    <property type="entry name" value="PapC-like_C"/>
</dbReference>
<comment type="caution">
    <text evidence="12">The sequence shown here is derived from an EMBL/GenBank/DDBJ whole genome shotgun (WGS) entry which is preliminary data.</text>
</comment>
<evidence type="ECO:0000256" key="8">
    <source>
        <dbReference type="ARBA" id="ARBA00023136"/>
    </source>
</evidence>
<evidence type="ECO:0000256" key="2">
    <source>
        <dbReference type="ARBA" id="ARBA00008064"/>
    </source>
</evidence>
<sequence>MISVGKPRSASRLFKSSCWYFMSSSLLHKQVLYGIALTLLAAIHPACADDEFNLRILELDTPLENTSTLKNFINDNGLLAGSYLTTVMWDRDVVDKRPIAFVLSDDKQRLLPELTKADLRDYGVKVDTIPDLKDLDDGAYVRDISHFIENARYEYNQDDQTLKLVIPQAYRDHAAAGAIHPKFWDDGAPAAWTSYQLSGSQQHYSSGKTSSTWLGLESGINLGAWRLRNNSTWSDASGWEGIASTLQRDIKTLKSQLEIGQTYTNGELFDSVQMTGVKLETDTSMLPVSQQGFAPVVRGIANSDAKVTIKQNGYTIYQTNVSPGPFEIRDLSQVTSGADLEVTVEEADGSEHSFIQASASVPVLQREGGFKYSLAAGRYRGNEGEDEPTFAQGTAIYGLPYGVTAYTGALGSSLYHALLLGLGADLGHFGSASVDLTAARTVFDDGRDDASGLSWRAQYSKDIPDTDTTITLASYRYSTSGFYTFQEAIDQRDSEIDDGIYTYRRTNNRRSRMQLNLSQRVSDWGSAYLNGYQQDYWDMDGHERSVSAGFSSSWRDITWSISYNLTRTPDADTDRQMALTVNIPLSKWLPNSWATYSANTSSGGFVSHQVGLGGTALEDNKLSYNLQQTYANHDTGYGGSLSGRYHGASGEVGMGYSYGGNNRQWNYSAQGSIVAHEHGVTLGQPVRDAFAIVHIKDGDNVKVQNGRGITTDRFGNAIVPSLTAYRHNIITVNTQDREDIDIDAATLDLVPTKGAAVPATFDARVGRRALVTLLYAGKPVPFGALVALDNTTAIVGDDGEVYLTGLSGKTTFSVQWGEERDRQCHGTLDLPSHSAAGIVKATVNCLN</sequence>
<dbReference type="FunFam" id="2.60.40.3110:FF:000001">
    <property type="entry name" value="Putative fimbrial outer membrane usher"/>
    <property type="match status" value="1"/>
</dbReference>
<dbReference type="Gene3D" id="2.60.40.2070">
    <property type="match status" value="1"/>
</dbReference>
<dbReference type="AlphaFoldDB" id="A0A822WPE5"/>
<dbReference type="EMBL" id="FJZI01000003">
    <property type="protein sequence ID" value="CZX39625.1"/>
    <property type="molecule type" value="Genomic_DNA"/>
</dbReference>
<feature type="domain" description="PapC-like C-terminal" evidence="10">
    <location>
        <begin position="771"/>
        <end position="831"/>
    </location>
</feature>
<dbReference type="InterPro" id="IPR025885">
    <property type="entry name" value="PapC_N"/>
</dbReference>
<evidence type="ECO:0000313" key="12">
    <source>
        <dbReference type="EMBL" id="CZX39625.1"/>
    </source>
</evidence>
<keyword evidence="5" id="KW-1029">Fimbrium biogenesis</keyword>
<dbReference type="PANTHER" id="PTHR30451:SF21">
    <property type="entry name" value="FIMBRIAL USHER DOMAIN-CONTAINING PROTEIN YDET-RELATED"/>
    <property type="match status" value="1"/>
</dbReference>
<comment type="subcellular location">
    <subcellularLocation>
        <location evidence="1">Cell outer membrane</location>
        <topology evidence="1">Multi-pass membrane protein</topology>
    </subcellularLocation>
</comment>
<evidence type="ECO:0000256" key="1">
    <source>
        <dbReference type="ARBA" id="ARBA00004571"/>
    </source>
</evidence>
<evidence type="ECO:0000256" key="3">
    <source>
        <dbReference type="ARBA" id="ARBA00022448"/>
    </source>
</evidence>
<feature type="domain" description="PapC N-terminal" evidence="11">
    <location>
        <begin position="51"/>
        <end position="198"/>
    </location>
</feature>
<keyword evidence="4" id="KW-1134">Transmembrane beta strand</keyword>
<organism evidence="12 13">
    <name type="scientific">Enterobacter bugandensis</name>
    <dbReference type="NCBI Taxonomy" id="881260"/>
    <lineage>
        <taxon>Bacteria</taxon>
        <taxon>Pseudomonadati</taxon>
        <taxon>Pseudomonadota</taxon>
        <taxon>Gammaproteobacteria</taxon>
        <taxon>Enterobacterales</taxon>
        <taxon>Enterobacteriaceae</taxon>
        <taxon>Enterobacter</taxon>
    </lineage>
</organism>
<reference evidence="12 13" key="1">
    <citation type="submission" date="2016-03" db="EMBL/GenBank/DDBJ databases">
        <authorList>
            <consortium name="Pathogen Informatics"/>
        </authorList>
    </citation>
    <scope>NUCLEOTIDE SEQUENCE [LARGE SCALE GENOMIC DNA]</scope>
    <source>
        <strain evidence="13">e1527</strain>
    </source>
</reference>
<evidence type="ECO:0000256" key="5">
    <source>
        <dbReference type="ARBA" id="ARBA00022558"/>
    </source>
</evidence>